<dbReference type="RefSeq" id="WP_179507834.1">
    <property type="nucleotide sequence ID" value="NZ_JACCBY010000001.1"/>
</dbReference>
<dbReference type="PRINTS" id="PR00081">
    <property type="entry name" value="GDHRDH"/>
</dbReference>
<keyword evidence="3" id="KW-0560">Oxidoreductase</keyword>
<gene>
    <name evidence="5" type="ORF">HD841_001154</name>
</gene>
<dbReference type="EMBL" id="JACCBY010000001">
    <property type="protein sequence ID" value="NYD89385.1"/>
    <property type="molecule type" value="Genomic_DNA"/>
</dbReference>
<evidence type="ECO:0000259" key="4">
    <source>
        <dbReference type="SMART" id="SM00822"/>
    </source>
</evidence>
<name>A0A7Y9FLB4_9SPHN</name>
<evidence type="ECO:0000313" key="5">
    <source>
        <dbReference type="EMBL" id="NYD89385.1"/>
    </source>
</evidence>
<evidence type="ECO:0000256" key="3">
    <source>
        <dbReference type="ARBA" id="ARBA00023002"/>
    </source>
</evidence>
<dbReference type="InterPro" id="IPR020904">
    <property type="entry name" value="Sc_DH/Rdtase_CS"/>
</dbReference>
<reference evidence="5 6" key="1">
    <citation type="submission" date="2020-07" db="EMBL/GenBank/DDBJ databases">
        <authorList>
            <person name="Partida-Martinez L."/>
            <person name="Huntemann M."/>
            <person name="Clum A."/>
            <person name="Wang J."/>
            <person name="Palaniappan K."/>
            <person name="Ritter S."/>
            <person name="Chen I.-M."/>
            <person name="Stamatis D."/>
            <person name="Reddy T."/>
            <person name="O'Malley R."/>
            <person name="Daum C."/>
            <person name="Shapiro N."/>
            <person name="Ivanova N."/>
            <person name="Kyrpides N."/>
            <person name="Woyke T."/>
        </authorList>
    </citation>
    <scope>NUCLEOTIDE SEQUENCE [LARGE SCALE GENOMIC DNA]</scope>
    <source>
        <strain evidence="5 6">AS2.3</strain>
    </source>
</reference>
<comment type="similarity">
    <text evidence="1">Belongs to the short-chain dehydrogenases/reductases (SDR) family.</text>
</comment>
<dbReference type="CDD" id="cd05233">
    <property type="entry name" value="SDR_c"/>
    <property type="match status" value="1"/>
</dbReference>
<dbReference type="PROSITE" id="PS00061">
    <property type="entry name" value="ADH_SHORT"/>
    <property type="match status" value="1"/>
</dbReference>
<dbReference type="AlphaFoldDB" id="A0A7Y9FLB4"/>
<dbReference type="PRINTS" id="PR00080">
    <property type="entry name" value="SDRFAMILY"/>
</dbReference>
<dbReference type="PANTHER" id="PTHR43618:SF13">
    <property type="entry name" value="CHAIN DEHYDROGENASE, PUTATIVE (AFU_ORTHOLOGUE AFUA_1G17650)-RELATED"/>
    <property type="match status" value="1"/>
</dbReference>
<evidence type="ECO:0000256" key="2">
    <source>
        <dbReference type="ARBA" id="ARBA00022857"/>
    </source>
</evidence>
<dbReference type="InterPro" id="IPR036291">
    <property type="entry name" value="NAD(P)-bd_dom_sf"/>
</dbReference>
<feature type="domain" description="Ketoreductase" evidence="4">
    <location>
        <begin position="3"/>
        <end position="180"/>
    </location>
</feature>
<protein>
    <submittedName>
        <fullName evidence="5">NAD(P)-dependent dehydrogenase (Short-subunit alcohol dehydrogenase family)</fullName>
    </submittedName>
</protein>
<dbReference type="SMART" id="SM00822">
    <property type="entry name" value="PKS_KR"/>
    <property type="match status" value="1"/>
</dbReference>
<sequence length="244" mass="25520">MVQNALVTGGTAGIGLATAKALRGAGGRVYVTGRSRERLDAAIAGHELIGLAADMAKPEDIRAVADRLAADDVKLDILVANAGTAEITKFGSVSEADFDRTFDLNVRGVFCTVQTLLPYLAEGASVVLIGSICSIKGMADLSVYNASKAALHAFTRSWANDLRGRRIRVNTVSPGPIRTPLAYRLQGDADGAITAFEDWAAQASPAGRIGEPEDVAAVVRFLASAESRHINGVELFVDGGLAQI</sequence>
<dbReference type="InterPro" id="IPR002347">
    <property type="entry name" value="SDR_fam"/>
</dbReference>
<keyword evidence="6" id="KW-1185">Reference proteome</keyword>
<dbReference type="SUPFAM" id="SSF51735">
    <property type="entry name" value="NAD(P)-binding Rossmann-fold domains"/>
    <property type="match status" value="1"/>
</dbReference>
<evidence type="ECO:0000256" key="1">
    <source>
        <dbReference type="ARBA" id="ARBA00006484"/>
    </source>
</evidence>
<dbReference type="GO" id="GO:0016491">
    <property type="term" value="F:oxidoreductase activity"/>
    <property type="evidence" value="ECO:0007669"/>
    <property type="project" value="UniProtKB-KW"/>
</dbReference>
<dbReference type="InterPro" id="IPR057326">
    <property type="entry name" value="KR_dom"/>
</dbReference>
<keyword evidence="2" id="KW-0521">NADP</keyword>
<dbReference type="PANTHER" id="PTHR43618">
    <property type="entry name" value="7-ALPHA-HYDROXYSTEROID DEHYDROGENASE"/>
    <property type="match status" value="1"/>
</dbReference>
<dbReference type="FunFam" id="3.40.50.720:FF:000084">
    <property type="entry name" value="Short-chain dehydrogenase reductase"/>
    <property type="match status" value="1"/>
</dbReference>
<comment type="caution">
    <text evidence="5">The sequence shown here is derived from an EMBL/GenBank/DDBJ whole genome shotgun (WGS) entry which is preliminary data.</text>
</comment>
<dbReference type="Pfam" id="PF13561">
    <property type="entry name" value="adh_short_C2"/>
    <property type="match status" value="1"/>
</dbReference>
<proteinExistence type="inferred from homology"/>
<dbReference type="InterPro" id="IPR052178">
    <property type="entry name" value="Sec_Metab_Biosynth_SDR"/>
</dbReference>
<evidence type="ECO:0000313" key="6">
    <source>
        <dbReference type="Proteomes" id="UP000517753"/>
    </source>
</evidence>
<reference evidence="5 6" key="2">
    <citation type="submission" date="2020-08" db="EMBL/GenBank/DDBJ databases">
        <title>The Agave Microbiome: Exploring the role of microbial communities in plant adaptations to desert environments.</title>
        <authorList>
            <person name="Partida-Martinez L.P."/>
        </authorList>
    </citation>
    <scope>NUCLEOTIDE SEQUENCE [LARGE SCALE GENOMIC DNA]</scope>
    <source>
        <strain evidence="5 6">AS2.3</strain>
    </source>
</reference>
<dbReference type="Proteomes" id="UP000517753">
    <property type="component" value="Unassembled WGS sequence"/>
</dbReference>
<accession>A0A7Y9FLB4</accession>
<dbReference type="Gene3D" id="3.40.50.720">
    <property type="entry name" value="NAD(P)-binding Rossmann-like Domain"/>
    <property type="match status" value="1"/>
</dbReference>
<organism evidence="5 6">
    <name type="scientific">Sphingomonas melonis</name>
    <dbReference type="NCBI Taxonomy" id="152682"/>
    <lineage>
        <taxon>Bacteria</taxon>
        <taxon>Pseudomonadati</taxon>
        <taxon>Pseudomonadota</taxon>
        <taxon>Alphaproteobacteria</taxon>
        <taxon>Sphingomonadales</taxon>
        <taxon>Sphingomonadaceae</taxon>
        <taxon>Sphingomonas</taxon>
    </lineage>
</organism>